<organism evidence="1 2">
    <name type="scientific">Roseibium algae</name>
    <dbReference type="NCBI Taxonomy" id="3123038"/>
    <lineage>
        <taxon>Bacteria</taxon>
        <taxon>Pseudomonadati</taxon>
        <taxon>Pseudomonadota</taxon>
        <taxon>Alphaproteobacteria</taxon>
        <taxon>Hyphomicrobiales</taxon>
        <taxon>Stappiaceae</taxon>
        <taxon>Roseibium</taxon>
    </lineage>
</organism>
<sequence length="314" mass="34417">MIIVEKGASPLILCLPHSGVDIPPAIETRLSATGRLQADISWRLEKVLDIARELDATIIRSTISRYVIDVDQKGENPDEPMEAPFGPLCPTSTLDLKRIYKADEEPGFVEIDQRKLLFYFPFHNALEQEIGRLRKLHDQVVLFDCQSIRSRIRGFVEGELPVINIGTGEGSSCADGVKDAFAGSFAGLSGFSVSIDGQFKGGHILRRYADPLRGLHAMTLVIAQRVYLRHESPPFEPDKARIARLKTVLIDGFSKIIDWAKIDRTAQVCSSLQTAKQEGVCSSDNAGIDYIGPAETVAAKGNDEIFEAPLPSAG</sequence>
<evidence type="ECO:0000313" key="1">
    <source>
        <dbReference type="EMBL" id="MEJ8476769.1"/>
    </source>
</evidence>
<accession>A0ABU8TRJ2</accession>
<proteinExistence type="predicted"/>
<evidence type="ECO:0000313" key="2">
    <source>
        <dbReference type="Proteomes" id="UP001385499"/>
    </source>
</evidence>
<keyword evidence="2" id="KW-1185">Reference proteome</keyword>
<dbReference type="Pfam" id="PF05013">
    <property type="entry name" value="FGase"/>
    <property type="match status" value="1"/>
</dbReference>
<dbReference type="Proteomes" id="UP001385499">
    <property type="component" value="Unassembled WGS sequence"/>
</dbReference>
<dbReference type="SUPFAM" id="SSF53187">
    <property type="entry name" value="Zn-dependent exopeptidases"/>
    <property type="match status" value="1"/>
</dbReference>
<reference evidence="1 2" key="1">
    <citation type="submission" date="2024-02" db="EMBL/GenBank/DDBJ databases">
        <title>Roseibium algae sp. nov., isolated from marine alga (Grateloupia sp.), showing potential in myo-inositol conversion.</title>
        <authorList>
            <person name="Wang Y."/>
        </authorList>
    </citation>
    <scope>NUCLEOTIDE SEQUENCE [LARGE SCALE GENOMIC DNA]</scope>
    <source>
        <strain evidence="1 2">H3510</strain>
    </source>
</reference>
<protein>
    <submittedName>
        <fullName evidence="1">N-formylglutamate amidohydrolase</fullName>
    </submittedName>
</protein>
<comment type="caution">
    <text evidence="1">The sequence shown here is derived from an EMBL/GenBank/DDBJ whole genome shotgun (WGS) entry which is preliminary data.</text>
</comment>
<gene>
    <name evidence="1" type="ORF">V6575_22030</name>
</gene>
<name>A0ABU8TRJ2_9HYPH</name>
<dbReference type="RefSeq" id="WP_340277533.1">
    <property type="nucleotide sequence ID" value="NZ_JBAKIA010000026.1"/>
</dbReference>
<dbReference type="EMBL" id="JBAKIA010000026">
    <property type="protein sequence ID" value="MEJ8476769.1"/>
    <property type="molecule type" value="Genomic_DNA"/>
</dbReference>
<dbReference type="Gene3D" id="3.40.630.40">
    <property type="entry name" value="Zn-dependent exopeptidases"/>
    <property type="match status" value="1"/>
</dbReference>
<dbReference type="InterPro" id="IPR007709">
    <property type="entry name" value="N-FG_amidohydro"/>
</dbReference>